<accession>A0ACC1LC14</accession>
<keyword evidence="2" id="KW-1185">Reference proteome</keyword>
<dbReference type="Proteomes" id="UP001140087">
    <property type="component" value="Unassembled WGS sequence"/>
</dbReference>
<sequence>MTADAAADYCYGVEGAAGRRWGAEGARQALVARGCVAEAVSAAWVRNHFRWIVWSSAGLARRFPARWREFWSAERVLELLQGRYRREYECGERSALRRILEADAAPQRLMVLCIASVAGAGADVRVEVTDGWYGMQACADAVLARAIGEGRLRVGDKIACAGLGVRGVGDGVAPLSAEAQGAALLLTANCVRRGRWDAMLGFQRRATMAMALSAVHRLGGAVGATLDVVVVRRYPLRFMETAADGRRVVRSAKEEERVALAHAEDRAQRMLDLLEERRAQRGVAEADDEEALAERVEQELPQRQVHALLRMLVCDYPARPYRAAGPGRDTLAVVTVWRPGPIEPADLAEGSRVLLTGATVSPYRGGSSAATGLHLSIRPAAGCLRPAEADPHVVARSHYCRRATLGIDELQRAAAGEEVDVAGEVEQCCASASSQMLVLRLRSTGRDGSTCFADVEFPPSVFGCLSPPAGTTVTVRNCRILPPARDADAAVPRLHAGDVAEFAF</sequence>
<name>A0ACC1LC14_9FUNG</name>
<dbReference type="EMBL" id="JANBUN010000284">
    <property type="protein sequence ID" value="KAJ2805070.1"/>
    <property type="molecule type" value="Genomic_DNA"/>
</dbReference>
<gene>
    <name evidence="1" type="primary">BRCA2</name>
    <name evidence="1" type="ORF">H4R21_001402</name>
</gene>
<evidence type="ECO:0000313" key="1">
    <source>
        <dbReference type="EMBL" id="KAJ2805070.1"/>
    </source>
</evidence>
<organism evidence="1 2">
    <name type="scientific">Coemansia helicoidea</name>
    <dbReference type="NCBI Taxonomy" id="1286919"/>
    <lineage>
        <taxon>Eukaryota</taxon>
        <taxon>Fungi</taxon>
        <taxon>Fungi incertae sedis</taxon>
        <taxon>Zoopagomycota</taxon>
        <taxon>Kickxellomycotina</taxon>
        <taxon>Kickxellomycetes</taxon>
        <taxon>Kickxellales</taxon>
        <taxon>Kickxellaceae</taxon>
        <taxon>Coemansia</taxon>
    </lineage>
</organism>
<protein>
    <submittedName>
        <fullName evidence="1">Breast cancer 2, early onset</fullName>
    </submittedName>
</protein>
<proteinExistence type="predicted"/>
<reference evidence="1" key="1">
    <citation type="submission" date="2022-07" db="EMBL/GenBank/DDBJ databases">
        <title>Phylogenomic reconstructions and comparative analyses of Kickxellomycotina fungi.</title>
        <authorList>
            <person name="Reynolds N.K."/>
            <person name="Stajich J.E."/>
            <person name="Barry K."/>
            <person name="Grigoriev I.V."/>
            <person name="Crous P."/>
            <person name="Smith M.E."/>
        </authorList>
    </citation>
    <scope>NUCLEOTIDE SEQUENCE</scope>
    <source>
        <strain evidence="1">BCRC 34780</strain>
    </source>
</reference>
<evidence type="ECO:0000313" key="2">
    <source>
        <dbReference type="Proteomes" id="UP001140087"/>
    </source>
</evidence>
<comment type="caution">
    <text evidence="1">The sequence shown here is derived from an EMBL/GenBank/DDBJ whole genome shotgun (WGS) entry which is preliminary data.</text>
</comment>